<dbReference type="SUPFAM" id="SSF51419">
    <property type="entry name" value="PLP-binding barrel"/>
    <property type="match status" value="1"/>
</dbReference>
<dbReference type="RefSeq" id="WP_167704386.1">
    <property type="nucleotide sequence ID" value="NZ_CP118170.1"/>
</dbReference>
<dbReference type="Pfam" id="PF01168">
    <property type="entry name" value="Ala_racemase_N"/>
    <property type="match status" value="1"/>
</dbReference>
<dbReference type="InterPro" id="IPR001608">
    <property type="entry name" value="Ala_racemase_N"/>
</dbReference>
<dbReference type="InterPro" id="IPR048449">
    <property type="entry name" value="YhfX-like_C"/>
</dbReference>
<dbReference type="Pfam" id="PF21279">
    <property type="entry name" value="YhfX-like_C"/>
    <property type="match status" value="1"/>
</dbReference>
<keyword evidence="4" id="KW-1185">Reference proteome</keyword>
<feature type="domain" description="YhfX-like C-terminal" evidence="2">
    <location>
        <begin position="278"/>
        <end position="371"/>
    </location>
</feature>
<gene>
    <name evidence="3" type="ORF">HCT46_07215</name>
</gene>
<organism evidence="3 4">
    <name type="scientific">Entomospira nematocerorum</name>
    <dbReference type="NCBI Taxonomy" id="2719987"/>
    <lineage>
        <taxon>Bacteria</taxon>
        <taxon>Pseudomonadati</taxon>
        <taxon>Spirochaetota</taxon>
        <taxon>Spirochaetia</taxon>
        <taxon>Spirochaetales</taxon>
        <taxon>Spirochaetaceae</taxon>
        <taxon>Entomospira</taxon>
    </lineage>
</organism>
<evidence type="ECO:0000259" key="1">
    <source>
        <dbReference type="Pfam" id="PF01168"/>
    </source>
</evidence>
<sequence>MFLSKLTQDNPKLVDAAIQLHQQQIILPDTYILDLDMIRMNAKQIVSKASKYDIELFFMTKQFGRNPLVAAELYNQGMHYAVTVDYREALLMIEHNIPIGNVGHLVQIPMALLEKIILHRPKYITIYSQELLNQINYIAKKHHLQQNILLKIIGDDDLIYDGQYGGIRLENLPTFLACTKTLDNIHIAGLTSFPCFLYEEKTTNLEQTPNVETLFAAKHILQKSGYPDPILNMPSATCCQTIPLIKELGGHQGEPGHALTGTTPLHLHDNQPEKIAMVYVSEISHHGDNNSYCYGGGYYRRGKINQALIATEHVRTLSPVHPPHSDNIDYHLEIQNIHPIGSSVLIAFRTQIFVTRSEVAVVSGIQSGSIHLEGIYDSQGRYLRGKS</sequence>
<feature type="domain" description="Alanine racemase N-terminal" evidence="1">
    <location>
        <begin position="34"/>
        <end position="264"/>
    </location>
</feature>
<protein>
    <submittedName>
        <fullName evidence="3">YhfX family PLP-dependent enzyme</fullName>
    </submittedName>
</protein>
<name>A0A968GDC1_9SPIO</name>
<dbReference type="InterPro" id="IPR029066">
    <property type="entry name" value="PLP-binding_barrel"/>
</dbReference>
<dbReference type="AlphaFoldDB" id="A0A968GDC1"/>
<accession>A0A968GDC1</accession>
<reference evidence="3" key="1">
    <citation type="submission" date="2020-03" db="EMBL/GenBank/DDBJ databases">
        <title>Spirochaetal bacteria isolated from arthropods constitute a novel genus Entomospira genus novum within the order Spirochaetales.</title>
        <authorList>
            <person name="Grana-Miraglia L."/>
            <person name="Sikutova S."/>
            <person name="Fingerle V."/>
            <person name="Sing A."/>
            <person name="Castillo-Ramirez S."/>
            <person name="Margos G."/>
            <person name="Rudolf I."/>
        </authorList>
    </citation>
    <scope>NUCLEOTIDE SEQUENCE</scope>
    <source>
        <strain evidence="3">BR208</strain>
    </source>
</reference>
<evidence type="ECO:0000313" key="3">
    <source>
        <dbReference type="EMBL" id="NIZ47699.1"/>
    </source>
</evidence>
<dbReference type="Gene3D" id="2.40.37.30">
    <property type="match status" value="2"/>
</dbReference>
<proteinExistence type="predicted"/>
<dbReference type="EMBL" id="JAATLK010000003">
    <property type="protein sequence ID" value="NIZ47699.1"/>
    <property type="molecule type" value="Genomic_DNA"/>
</dbReference>
<comment type="caution">
    <text evidence="3">The sequence shown here is derived from an EMBL/GenBank/DDBJ whole genome shotgun (WGS) entry which is preliminary data.</text>
</comment>
<dbReference type="Proteomes" id="UP000752013">
    <property type="component" value="Unassembled WGS sequence"/>
</dbReference>
<evidence type="ECO:0000259" key="2">
    <source>
        <dbReference type="Pfam" id="PF21279"/>
    </source>
</evidence>
<evidence type="ECO:0000313" key="4">
    <source>
        <dbReference type="Proteomes" id="UP000752013"/>
    </source>
</evidence>